<dbReference type="InterPro" id="IPR032436">
    <property type="entry name" value="URB1_C"/>
</dbReference>
<feature type="domain" description="URB1 C-terminal" evidence="2">
    <location>
        <begin position="1894"/>
        <end position="2084"/>
    </location>
</feature>
<reference evidence="3" key="1">
    <citation type="submission" date="2015-07" db="EMBL/GenBank/DDBJ databases">
        <title>Transcriptome Assembly of Anthurium amnicola.</title>
        <authorList>
            <person name="Suzuki J."/>
        </authorList>
    </citation>
    <scope>NUCLEOTIDE SEQUENCE</scope>
</reference>
<dbReference type="PANTHER" id="PTHR13500:SF0">
    <property type="entry name" value="NUCLEOLAR PRE-RIBOSOMAL-ASSOCIATED PROTEIN 1"/>
    <property type="match status" value="1"/>
</dbReference>
<dbReference type="PANTHER" id="PTHR13500">
    <property type="entry name" value="NUCLEOLAR PRERIBOSOMAL-ASSOCIATED PROTEIN 1"/>
    <property type="match status" value="1"/>
</dbReference>
<feature type="domain" description="URB1 N-terminal" evidence="1">
    <location>
        <begin position="5"/>
        <end position="194"/>
    </location>
</feature>
<protein>
    <submittedName>
        <fullName evidence="3">Nucleolar pre-ribosomal-associated protein 1</fullName>
    </submittedName>
</protein>
<sequence>KKKKRKEEEGGRGTKQRATRRAFVEFAVSFLEVGDPRLLRWILQQKDMYSGALRGLGGDDSETVVYVLSTLRDKVLSAASLVPPGLRSVLFGSATLEQLSYISGNPQGGDAADVAHEVLLMVCTDPRNGLMPDGNLKGNVKRLSDLMKKLKASDSRKHRDLLLAIVKGRPFLCSSYMDEFPYHLEPRASPLWYSAISLAADLISAVNVCSSFSFLMASKSNDPPRLDSVEVQCILKCIVPSSFTRSVINKGLLHSDIVVKHGSLRLLLVALKLLDSLNSVIDRVLDNIRAKQSTVVSGATDLSCLVGFVSLASVGNCPDAKNISINSTGDTDSRKWVSLKEDIRDEIRSVLPDPQVLLKLLTSFIYKNSETSRFSLKRCTNSPQVSRKKLKSDTSNSDGEVDIVVGVITSELTSDMPENYDKVRDGDGTDTEYHHKMAITEIWGPQLDTIAEETEDVATFFHAKLLDVLKFYLRALPLTLEGSFDFTKIIPSNPSILSINQQQAMLSLLAEYIGQAPRRKASNRVPDIMYKSLQPLISLLICTSIQSIQNQVLALARAAMLSTGAFDYNLLEIDAWFLFLPGHDRDKHSKEFQVTEGIRDLSTVVISFLCDAVSTVGNNLYKYLDHLRLVIAKLNRHEDFCPDFSPLVICILQKCIRVLESDTGTFKLSERSMISLYVRNTLSYILQTQVDMEVLPSLISLILNEKLNDSCSDGGRCRKSLCEWRPLYDLLLLAQSIFHQQACYPSLLVTGRTVKQNVGPFFTVLCKLVEFLEHDDADGLVAVATSMCFSIICATPDDLLENFPMLLAIVQHVPRVHIQFLSFVLLQREVLSNVADRWPNMLFCSLDKVGSLKDIDACQNYRAANYSLNGGLIHTSDADLIQSSAIGFSLLLEHAPFYALFYGIMNSCNQDLFKSTKMLGILHAKLEEEPVGNCILSLRVVLFWAYQIRSCYATRPSGDLEQMFGFCLNLIDHILDKILAQSTDMGTEQMGLPIIADYILNVTDLIFHHPVVTLSISNPLCSNKIPEQEFRGDTLEALFEYSKQYLHLMDYHVLRLITRLSEFMLVYGNGLNYATNTPVSLPESILKAFSHMVKQSISLFKEKFVPYVMKRDLESPFPIFYIFCSLMGFISPFELMELVQWMFRKIDDNLGHWVSTGESTLSVCFSVTHKALEMLYNLLHETNVQASWLSWDRNKAFSVSILQYVYSKILEFAILFKLDSADLCLLKAVNAIYSQKYTQSPTALPSNMQLCRIIMSSPMKLISHCVYKTNNIKAMILFKLIEVSPLHLSLFGMTFLGLIKELSSAHISNMDDASPPKFERISGNYSSDFSNEDLVLLLPAALSYLTSVTGKFRKQDLKAFESIPSFYSRIILEGFSKWKSYSSEKIFDEDFDKCKLKSVDQFLDCFSSTLLGKAIHMLNFYFILCRGSMKKKHRLNIFDSIFDYVSPCDQLFDCDVKEIHPHLYKEVFNLINRATAKISLANFLLFPPRDLRQFLLASVDEGSKEPSKITSSAENSAKLRFLNILFNSLDNLVRRFPWNPDHSNDTDCSYMFRFLEIHILRNIVQLSIDVKSHLIQLPSVALLNSFIRSSLLHRFEDPTTLRAMRIIICTLEIKSSSLDILELLLGHSEFVATILWNHHNFDIPSSINIGTLLQPLPSILKLLDFISPAQEALAIKATEDASHKPGDKQHSLQNRKLELIKLLRVLIHYKDLQRNACLENVDGLNYKELLSLLLSGYGATLCETDLETLQLMREIELVEGPDNHTIAAFDYLWGSSAIKLRQEQSLDRPVSFSKITDFETGDERRRRLFRENVPLNSKCCVMMALHFCYNRAKLTEQMSVRNLVQENVMNTAETTSLDVNRIQQYDPVFILPFSIHSLLRRYMQPMEFVRLGLLAIALVSISSPDEEIRKLGYDALGIFKTSLEIHQNKKDVLQLRLLLSYLQNGITEAWQKIPSIVAMFAAEASFILLDPSHTKFQIISKFLMLSPKVDLKGVPLFCMLFATDSIHFKANCMWILQLLCAGLNLDDDARIVMRKPIFELLLSFYVSSLSDPGTKVLILKIVKKSVKLHMLANQLVKHHGLLSWLHSVISYNAERLQGDQNYLCLEQMEVALEVINNVLSSRAITEWLKDNALEQLSELSEFLYTLFVGSLELLKENVSLATSILCVIISTLRISQKRKIFQPHFALSMEALFRLCRVIDHGLKDSRFAPLIQLGLTIILMSSPPPVRSQMDKLKLSNIAMWAISAASQSGPTEEYMASNYYENFRNSLVEEERVESLLSKLLRWITASIILGYVSDKLNETKTGTLQWLLGKVAKKDFEKGEQDCHSNDNLAAIILHLQSLLGIQHAAFASVVSALCLLLTGMMASDEGHRNLVASLCGKICYPCEANPYWRWSFYQPWRDLTLERTDLLKMEELHSCQILVLLFSNFIGVKADFQVQLYQDVERSGLFAWERSLLLGDK</sequence>
<evidence type="ECO:0000313" key="3">
    <source>
        <dbReference type="EMBL" id="JAT44710.1"/>
    </source>
</evidence>
<dbReference type="GO" id="GO:0005730">
    <property type="term" value="C:nucleolus"/>
    <property type="evidence" value="ECO:0007669"/>
    <property type="project" value="TreeGrafter"/>
</dbReference>
<evidence type="ECO:0000259" key="1">
    <source>
        <dbReference type="Pfam" id="PF11707"/>
    </source>
</evidence>
<dbReference type="Pfam" id="PF11707">
    <property type="entry name" value="Npa1"/>
    <property type="match status" value="1"/>
</dbReference>
<name>A0A1D1XQP9_9ARAE</name>
<feature type="non-terminal residue" evidence="3">
    <location>
        <position position="1"/>
    </location>
</feature>
<evidence type="ECO:0000259" key="2">
    <source>
        <dbReference type="Pfam" id="PF16201"/>
    </source>
</evidence>
<dbReference type="GO" id="GO:0000466">
    <property type="term" value="P:maturation of 5.8S rRNA from tricistronic rRNA transcript (SSU-rRNA, 5.8S rRNA, LSU-rRNA)"/>
    <property type="evidence" value="ECO:0007669"/>
    <property type="project" value="TreeGrafter"/>
</dbReference>
<dbReference type="Pfam" id="PF16201">
    <property type="entry name" value="NopRA1"/>
    <property type="match status" value="1"/>
</dbReference>
<dbReference type="InterPro" id="IPR021714">
    <property type="entry name" value="URB1_N"/>
</dbReference>
<dbReference type="GO" id="GO:0000463">
    <property type="term" value="P:maturation of LSU-rRNA from tricistronic rRNA transcript (SSU-rRNA, 5.8S rRNA, LSU-rRNA)"/>
    <property type="evidence" value="ECO:0007669"/>
    <property type="project" value="TreeGrafter"/>
</dbReference>
<accession>A0A1D1XQP9</accession>
<dbReference type="InterPro" id="IPR039844">
    <property type="entry name" value="URB1"/>
</dbReference>
<organism evidence="3">
    <name type="scientific">Anthurium amnicola</name>
    <dbReference type="NCBI Taxonomy" id="1678845"/>
    <lineage>
        <taxon>Eukaryota</taxon>
        <taxon>Viridiplantae</taxon>
        <taxon>Streptophyta</taxon>
        <taxon>Embryophyta</taxon>
        <taxon>Tracheophyta</taxon>
        <taxon>Spermatophyta</taxon>
        <taxon>Magnoliopsida</taxon>
        <taxon>Liliopsida</taxon>
        <taxon>Araceae</taxon>
        <taxon>Pothoideae</taxon>
        <taxon>Potheae</taxon>
        <taxon>Anthurium</taxon>
    </lineage>
</organism>
<gene>
    <name evidence="3" type="primary">URB1</name>
    <name evidence="3" type="ORF">g.73491</name>
</gene>
<proteinExistence type="predicted"/>
<dbReference type="EMBL" id="GDJX01023226">
    <property type="protein sequence ID" value="JAT44710.1"/>
    <property type="molecule type" value="Transcribed_RNA"/>
</dbReference>